<proteinExistence type="predicted"/>
<feature type="region of interest" description="Disordered" evidence="1">
    <location>
        <begin position="428"/>
        <end position="453"/>
    </location>
</feature>
<protein>
    <submittedName>
        <fullName evidence="2">Uncharacterized protein</fullName>
    </submittedName>
</protein>
<evidence type="ECO:0000313" key="3">
    <source>
        <dbReference type="Proteomes" id="UP001595956"/>
    </source>
</evidence>
<dbReference type="EMBL" id="JBHSMD010000005">
    <property type="protein sequence ID" value="MFC5494614.1"/>
    <property type="molecule type" value="Genomic_DNA"/>
</dbReference>
<accession>A0ABW0N3X8</accession>
<evidence type="ECO:0000313" key="2">
    <source>
        <dbReference type="EMBL" id="MFC5494614.1"/>
    </source>
</evidence>
<evidence type="ECO:0000256" key="1">
    <source>
        <dbReference type="SAM" id="MobiDB-lite"/>
    </source>
</evidence>
<dbReference type="Proteomes" id="UP001595956">
    <property type="component" value="Unassembled WGS sequence"/>
</dbReference>
<gene>
    <name evidence="2" type="ORF">ACFPKY_15975</name>
</gene>
<sequence length="505" mass="55837">MTTNRTPQLPPERRDHRRTYPLNVRVPKGPGVYHPTATTHDIYYETFDEVVRHPGATSIQKARERAAQGDLKLPAVYQREAPRWPDDFLRASRLNRVLSLLGVLTSFRAVTNNQAAAFTGDPSLANPRSDLIAGLFTCGVLDLAHPYLGYSLGVAGGNTTAYQIGDPALLDELRRHLTWAEWFAVTGNRRRPTEAVNIRHDILAAELALRAAHGLRVGTVLGPHFSRFADLNIWNAVPKKGGPDLTIVRDDGLRIAIELTSSIGADFEQKVERWARLLSGNALDLSGQAVIFLVAPSPSADPKYIHQVRRMTYKHIKDAMSDRLGSSRCRTANRIGIATWREWFPFEGVASEHFARLTADRPTGSDPRWEPCNMWDPRALPFDPDDRNAMREIIPNAALLTQTPAHLRWPHQPARQVAALLRAAAGEPPAIPPRRERSGTRRPGVGQGVAGNALIPPRILGPADLPKRTSAQLVLGRPEDGDAFGLAEPRFGYLFPDSVARRKAA</sequence>
<reference evidence="3" key="1">
    <citation type="journal article" date="2019" name="Int. J. Syst. Evol. Microbiol.">
        <title>The Global Catalogue of Microorganisms (GCM) 10K type strain sequencing project: providing services to taxonomists for standard genome sequencing and annotation.</title>
        <authorList>
            <consortium name="The Broad Institute Genomics Platform"/>
            <consortium name="The Broad Institute Genome Sequencing Center for Infectious Disease"/>
            <person name="Wu L."/>
            <person name="Ma J."/>
        </authorList>
    </citation>
    <scope>NUCLEOTIDE SEQUENCE [LARGE SCALE GENOMIC DNA]</scope>
    <source>
        <strain evidence="3">KACC 13778</strain>
    </source>
</reference>
<organism evidence="2 3">
    <name type="scientific">Nocardioides caricicola</name>
    <dbReference type="NCBI Taxonomy" id="634770"/>
    <lineage>
        <taxon>Bacteria</taxon>
        <taxon>Bacillati</taxon>
        <taxon>Actinomycetota</taxon>
        <taxon>Actinomycetes</taxon>
        <taxon>Propionibacteriales</taxon>
        <taxon>Nocardioidaceae</taxon>
        <taxon>Nocardioides</taxon>
    </lineage>
</organism>
<name>A0ABW0N3X8_9ACTN</name>
<comment type="caution">
    <text evidence="2">The sequence shown here is derived from an EMBL/GenBank/DDBJ whole genome shotgun (WGS) entry which is preliminary data.</text>
</comment>
<feature type="region of interest" description="Disordered" evidence="1">
    <location>
        <begin position="1"/>
        <end position="31"/>
    </location>
</feature>
<dbReference type="RefSeq" id="WP_345170592.1">
    <property type="nucleotide sequence ID" value="NZ_BAABFQ010000001.1"/>
</dbReference>
<keyword evidence="3" id="KW-1185">Reference proteome</keyword>